<keyword evidence="7 15" id="KW-0560">Oxidoreductase</keyword>
<dbReference type="GO" id="GO:0004601">
    <property type="term" value="F:peroxidase activity"/>
    <property type="evidence" value="ECO:0007669"/>
    <property type="project" value="UniProtKB-KW"/>
</dbReference>
<comment type="catalytic activity">
    <reaction evidence="12">
        <text>heme b + 2 H(+) = protoporphyrin IX + Fe(2+)</text>
        <dbReference type="Rhea" id="RHEA:22584"/>
        <dbReference type="ChEBI" id="CHEBI:15378"/>
        <dbReference type="ChEBI" id="CHEBI:29033"/>
        <dbReference type="ChEBI" id="CHEBI:57306"/>
        <dbReference type="ChEBI" id="CHEBI:60344"/>
        <dbReference type="EC" id="4.98.1.1"/>
    </reaction>
    <physiologicalReaction direction="left-to-right" evidence="12">
        <dbReference type="Rhea" id="RHEA:22585"/>
    </physiologicalReaction>
</comment>
<dbReference type="NCBIfam" id="TIGR01412">
    <property type="entry name" value="tat_substr_1"/>
    <property type="match status" value="1"/>
</dbReference>
<keyword evidence="4 13" id="KW-0349">Heme</keyword>
<dbReference type="PANTHER" id="PTHR30521">
    <property type="entry name" value="DEFERROCHELATASE/PEROXIDASE"/>
    <property type="match status" value="1"/>
</dbReference>
<dbReference type="GO" id="GO:0030313">
    <property type="term" value="C:cell envelope"/>
    <property type="evidence" value="ECO:0007669"/>
    <property type="project" value="UniProtKB-SubCell"/>
</dbReference>
<evidence type="ECO:0000256" key="1">
    <source>
        <dbReference type="ARBA" id="ARBA00004196"/>
    </source>
</evidence>
<dbReference type="NCBIfam" id="TIGR01413">
    <property type="entry name" value="Dyp_perox_fam"/>
    <property type="match status" value="1"/>
</dbReference>
<dbReference type="Pfam" id="PF20628">
    <property type="entry name" value="Dyp_perox_C"/>
    <property type="match status" value="1"/>
</dbReference>
<proteinExistence type="inferred from homology"/>
<evidence type="ECO:0000256" key="11">
    <source>
        <dbReference type="ARBA" id="ARBA00033775"/>
    </source>
</evidence>
<comment type="similarity">
    <text evidence="2">Belongs to the DyP-type peroxidase family. EfeB subfamily.</text>
</comment>
<keyword evidence="9" id="KW-0456">Lyase</keyword>
<dbReference type="Proteomes" id="UP000244934">
    <property type="component" value="Unassembled WGS sequence"/>
</dbReference>
<organism evidence="18 19">
    <name type="scientific">Kushneria phyllosphaerae</name>
    <dbReference type="NCBI Taxonomy" id="2100822"/>
    <lineage>
        <taxon>Bacteria</taxon>
        <taxon>Pseudomonadati</taxon>
        <taxon>Pseudomonadota</taxon>
        <taxon>Gammaproteobacteria</taxon>
        <taxon>Oceanospirillales</taxon>
        <taxon>Halomonadaceae</taxon>
        <taxon>Kushneria</taxon>
    </lineage>
</organism>
<dbReference type="InterPro" id="IPR006311">
    <property type="entry name" value="TAT_signal"/>
</dbReference>
<feature type="binding site" evidence="14">
    <location>
        <position position="316"/>
    </location>
    <ligand>
        <name>protoporphyrin IX</name>
        <dbReference type="ChEBI" id="CHEBI:57306"/>
    </ligand>
</feature>
<evidence type="ECO:0000256" key="12">
    <source>
        <dbReference type="ARBA" id="ARBA00048856"/>
    </source>
</evidence>
<feature type="binding site" evidence="13">
    <location>
        <begin position="256"/>
        <end position="258"/>
    </location>
    <ligand>
        <name>heme b</name>
        <dbReference type="ChEBI" id="CHEBI:60344"/>
    </ligand>
</feature>
<evidence type="ECO:0000313" key="18">
    <source>
        <dbReference type="EMBL" id="SPJ32063.1"/>
    </source>
</evidence>
<comment type="subcellular location">
    <subcellularLocation>
        <location evidence="1">Cell envelope</location>
    </subcellularLocation>
    <subcellularLocation>
        <location evidence="15">Periplasm</location>
    </subcellularLocation>
</comment>
<dbReference type="NCBIfam" id="TIGR01409">
    <property type="entry name" value="TAT_signal_seq"/>
    <property type="match status" value="1"/>
</dbReference>
<comment type="subunit">
    <text evidence="15">Homodimer. Part of a ferrous iron transporter composed of EfeU, EfeO and EfeB.</text>
</comment>
<dbReference type="GO" id="GO:0046872">
    <property type="term" value="F:metal ion binding"/>
    <property type="evidence" value="ECO:0007669"/>
    <property type="project" value="UniProtKB-KW"/>
</dbReference>
<evidence type="ECO:0000259" key="16">
    <source>
        <dbReference type="Pfam" id="PF04261"/>
    </source>
</evidence>
<evidence type="ECO:0000256" key="8">
    <source>
        <dbReference type="ARBA" id="ARBA00023004"/>
    </source>
</evidence>
<dbReference type="SUPFAM" id="SSF54909">
    <property type="entry name" value="Dimeric alpha+beta barrel"/>
    <property type="match status" value="1"/>
</dbReference>
<feature type="domain" description="Dyp-type peroxidase C-terminal" evidence="17">
    <location>
        <begin position="247"/>
        <end position="429"/>
    </location>
</feature>
<evidence type="ECO:0000256" key="4">
    <source>
        <dbReference type="ARBA" id="ARBA00022617"/>
    </source>
</evidence>
<dbReference type="RefSeq" id="WP_108840974.1">
    <property type="nucleotide sequence ID" value="NZ_ONZI01000001.1"/>
</dbReference>
<evidence type="ECO:0000256" key="6">
    <source>
        <dbReference type="ARBA" id="ARBA00022729"/>
    </source>
</evidence>
<dbReference type="InterPro" id="IPR048328">
    <property type="entry name" value="Dyp_perox_C"/>
</dbReference>
<dbReference type="PROSITE" id="PS51318">
    <property type="entry name" value="TAT"/>
    <property type="match status" value="1"/>
</dbReference>
<reference evidence="19" key="1">
    <citation type="submission" date="2018-03" db="EMBL/GenBank/DDBJ databases">
        <authorList>
            <person name="Navarro De La Torre S."/>
        </authorList>
    </citation>
    <scope>NUCLEOTIDE SEQUENCE [LARGE SCALE GENOMIC DNA]</scope>
    <source>
        <strain evidence="19">EAod3</strain>
    </source>
</reference>
<evidence type="ECO:0000256" key="2">
    <source>
        <dbReference type="ARBA" id="ARBA00005365"/>
    </source>
</evidence>
<evidence type="ECO:0000256" key="13">
    <source>
        <dbReference type="PIRSR" id="PIRSR606313-1"/>
    </source>
</evidence>
<dbReference type="InterPro" id="IPR006314">
    <property type="entry name" value="Dyp_peroxidase"/>
</dbReference>
<dbReference type="InterPro" id="IPR011008">
    <property type="entry name" value="Dimeric_a/b-barrel"/>
</dbReference>
<comment type="function">
    <text evidence="15">Involved in the recovery of exogenous heme iron. Extracts iron from heme while preserving the protoporphyrin ring intact.</text>
</comment>
<evidence type="ECO:0000313" key="19">
    <source>
        <dbReference type="Proteomes" id="UP000244934"/>
    </source>
</evidence>
<feature type="binding site" evidence="13">
    <location>
        <position position="367"/>
    </location>
    <ligand>
        <name>heme b</name>
        <dbReference type="ChEBI" id="CHEBI:60344"/>
    </ligand>
</feature>
<dbReference type="PROSITE" id="PS51404">
    <property type="entry name" value="DYP_PEROXIDASE"/>
    <property type="match status" value="1"/>
</dbReference>
<dbReference type="GO" id="GO:0042597">
    <property type="term" value="C:periplasmic space"/>
    <property type="evidence" value="ECO:0007669"/>
    <property type="project" value="UniProtKB-SubCell"/>
</dbReference>
<keyword evidence="19" id="KW-1185">Reference proteome</keyword>
<evidence type="ECO:0000256" key="3">
    <source>
        <dbReference type="ARBA" id="ARBA00022559"/>
    </source>
</evidence>
<dbReference type="PANTHER" id="PTHR30521:SF4">
    <property type="entry name" value="DEFERROCHELATASE"/>
    <property type="match status" value="1"/>
</dbReference>
<dbReference type="AlphaFoldDB" id="A0A2R8CGS0"/>
<sequence length="445" mass="48735">MTDDQHPTRCPFILTDDTALDRRRFLRGAGMTGLGLGLSGLCPGQALARLPHEQAPHRQEMTSAPLEQSEQLAYPFYGRHQQGVVTPRQATGMVVSFDILAMDRDALETLLRTLTARIAFLTRGGSYPEHDPRFPPPDSGTLGPHIAPDGLTMTVAVGTSLFDERFGLASQRPTHLQRMQKFPNDALDAPRCHGDLAIQICANTIDTVYHALRDIIKNTPGGLLVRWKQTGTVPLLPPSPGDLNGSARNFLGFRDGSANPAAEDQPLMNALVWIDGQRDEPPWTHGGSYMAVRIIRNLVERWDRTPLGEQEAIFGRRKMSGAPLSGGQEQDVPDYAADPEGHVTPLDAHIRLANPRTPATEKHRILRRPFNYANGVETNGQLDMGLLFICFQADLAAGFIAVQQRLDGEPLEEYIKPVGGGYFFVLPGVTDDSDFLGRSLLAATA</sequence>
<evidence type="ECO:0000259" key="17">
    <source>
        <dbReference type="Pfam" id="PF20628"/>
    </source>
</evidence>
<evidence type="ECO:0000256" key="15">
    <source>
        <dbReference type="RuleBase" id="RU365017"/>
    </source>
</evidence>
<accession>A0A2R8CGS0</accession>
<evidence type="ECO:0000256" key="7">
    <source>
        <dbReference type="ARBA" id="ARBA00023002"/>
    </source>
</evidence>
<dbReference type="InterPro" id="IPR019546">
    <property type="entry name" value="TAT_signal_bac_arc"/>
</dbReference>
<evidence type="ECO:0000256" key="9">
    <source>
        <dbReference type="ARBA" id="ARBA00023239"/>
    </source>
</evidence>
<dbReference type="InterPro" id="IPR048327">
    <property type="entry name" value="Dyp_perox_N"/>
</dbReference>
<gene>
    <name evidence="18" type="primary">efeB</name>
    <name evidence="18" type="ORF">KSP9073_00063</name>
</gene>
<dbReference type="OrthoDB" id="9781066at2"/>
<keyword evidence="6" id="KW-0732">Signal</keyword>
<protein>
    <recommendedName>
        <fullName evidence="10 15">Deferrochelatase</fullName>
        <ecNumber evidence="15">1.11.1.-</ecNumber>
    </recommendedName>
    <alternativeName>
        <fullName evidence="11 15">Peroxidase EfeB</fullName>
    </alternativeName>
</protein>
<name>A0A2R8CGS0_9GAMM</name>
<keyword evidence="15" id="KW-0574">Periplasm</keyword>
<dbReference type="EC" id="1.11.1.-" evidence="15"/>
<dbReference type="GO" id="GO:0004325">
    <property type="term" value="F:ferrochelatase activity"/>
    <property type="evidence" value="ECO:0007669"/>
    <property type="project" value="UniProtKB-EC"/>
</dbReference>
<feature type="binding site" evidence="13">
    <location>
        <position position="349"/>
    </location>
    <ligand>
        <name>heme b</name>
        <dbReference type="ChEBI" id="CHEBI:60344"/>
    </ligand>
</feature>
<keyword evidence="8 13" id="KW-0408">Iron</keyword>
<dbReference type="InterPro" id="IPR006313">
    <property type="entry name" value="EfeB/EfeN"/>
</dbReference>
<dbReference type="EMBL" id="ONZI01000001">
    <property type="protein sequence ID" value="SPJ32063.1"/>
    <property type="molecule type" value="Genomic_DNA"/>
</dbReference>
<evidence type="ECO:0000256" key="14">
    <source>
        <dbReference type="PIRSR" id="PIRSR606313-2"/>
    </source>
</evidence>
<feature type="domain" description="Dyp-type peroxidase N-terminal" evidence="16">
    <location>
        <begin position="81"/>
        <end position="231"/>
    </location>
</feature>
<comment type="cofactor">
    <cofactor evidence="13 15">
        <name>heme b</name>
        <dbReference type="ChEBI" id="CHEBI:60344"/>
    </cofactor>
    <text evidence="13 15">Binds 1 heme b (iron(II)-protoporphyrin IX) group non-covalently per subunit.</text>
</comment>
<keyword evidence="3 15" id="KW-0575">Peroxidase</keyword>
<evidence type="ECO:0000256" key="10">
    <source>
        <dbReference type="ARBA" id="ARBA00033771"/>
    </source>
</evidence>
<keyword evidence="5 13" id="KW-0479">Metal-binding</keyword>
<dbReference type="Pfam" id="PF04261">
    <property type="entry name" value="Dyp_perox_N"/>
    <property type="match status" value="1"/>
</dbReference>
<dbReference type="GO" id="GO:0033212">
    <property type="term" value="P:iron import into cell"/>
    <property type="evidence" value="ECO:0007669"/>
    <property type="project" value="InterPro"/>
</dbReference>
<dbReference type="GO" id="GO:0020037">
    <property type="term" value="F:heme binding"/>
    <property type="evidence" value="ECO:0007669"/>
    <property type="project" value="InterPro"/>
</dbReference>
<feature type="binding site" evidence="14">
    <location>
        <begin position="256"/>
        <end position="258"/>
    </location>
    <ligand>
        <name>protoporphyrin IX</name>
        <dbReference type="ChEBI" id="CHEBI:57306"/>
    </ligand>
</feature>
<evidence type="ECO:0000256" key="5">
    <source>
        <dbReference type="ARBA" id="ARBA00022723"/>
    </source>
</evidence>
<dbReference type="GO" id="GO:0005829">
    <property type="term" value="C:cytosol"/>
    <property type="evidence" value="ECO:0007669"/>
    <property type="project" value="TreeGrafter"/>
</dbReference>
<feature type="binding site" evidence="13">
    <location>
        <begin position="354"/>
        <end position="356"/>
    </location>
    <ligand>
        <name>heme b</name>
        <dbReference type="ChEBI" id="CHEBI:60344"/>
    </ligand>
</feature>